<dbReference type="InterPro" id="IPR016135">
    <property type="entry name" value="UBQ-conjugating_enzyme/RWD"/>
</dbReference>
<dbReference type="OrthoDB" id="406833at2759"/>
<reference evidence="9" key="1">
    <citation type="submission" date="2022-03" db="EMBL/GenBank/DDBJ databases">
        <authorList>
            <person name="Martin C."/>
        </authorList>
    </citation>
    <scope>NUCLEOTIDE SEQUENCE</scope>
</reference>
<proteinExistence type="predicted"/>
<organism evidence="9 10">
    <name type="scientific">Owenia fusiformis</name>
    <name type="common">Polychaete worm</name>
    <dbReference type="NCBI Taxonomy" id="6347"/>
    <lineage>
        <taxon>Eukaryota</taxon>
        <taxon>Metazoa</taxon>
        <taxon>Spiralia</taxon>
        <taxon>Lophotrochozoa</taxon>
        <taxon>Annelida</taxon>
        <taxon>Polychaeta</taxon>
        <taxon>Sedentaria</taxon>
        <taxon>Canalipalpata</taxon>
        <taxon>Sabellida</taxon>
        <taxon>Oweniida</taxon>
        <taxon>Oweniidae</taxon>
        <taxon>Owenia</taxon>
    </lineage>
</organism>
<comment type="catalytic activity">
    <reaction evidence="5">
        <text>S-ubiquitinyl-[E1 ubiquitin-activating enzyme]-L-cysteine + [acceptor protein]-N-terminal-amino acid = [E1 ubiquitin-activating enzyme]-L-cysteine + N-terminal-ubiquitinyl-[acceptor protein].</text>
        <dbReference type="EC" id="2.3.2.25"/>
    </reaction>
</comment>
<evidence type="ECO:0000256" key="6">
    <source>
        <dbReference type="ARBA" id="ARBA00039075"/>
    </source>
</evidence>
<dbReference type="CDD" id="cd23808">
    <property type="entry name" value="UBCc_UBE2W"/>
    <property type="match status" value="1"/>
</dbReference>
<dbReference type="GO" id="GO:0016567">
    <property type="term" value="P:protein ubiquitination"/>
    <property type="evidence" value="ECO:0007669"/>
    <property type="project" value="UniProtKB-ARBA"/>
</dbReference>
<evidence type="ECO:0000256" key="3">
    <source>
        <dbReference type="ARBA" id="ARBA00022679"/>
    </source>
</evidence>
<keyword evidence="4" id="KW-0833">Ubl conjugation pathway</keyword>
<protein>
    <recommendedName>
        <fullName evidence="7">N-terminal E2 ubiquitin-conjugating enzyme</fullName>
        <ecNumber evidence="2">2.3.2.23</ecNumber>
        <ecNumber evidence="6">2.3.2.25</ecNumber>
    </recommendedName>
</protein>
<evidence type="ECO:0000313" key="9">
    <source>
        <dbReference type="EMBL" id="CAH1772690.1"/>
    </source>
</evidence>
<comment type="catalytic activity">
    <reaction evidence="1">
        <text>S-ubiquitinyl-[E1 ubiquitin-activating enzyme]-L-cysteine + [E2 ubiquitin-conjugating enzyme]-L-cysteine = [E1 ubiquitin-activating enzyme]-L-cysteine + S-ubiquitinyl-[E2 ubiquitin-conjugating enzyme]-L-cysteine.</text>
        <dbReference type="EC" id="2.3.2.23"/>
    </reaction>
</comment>
<gene>
    <name evidence="9" type="ORF">OFUS_LOCUS413</name>
</gene>
<keyword evidence="3" id="KW-0808">Transferase</keyword>
<evidence type="ECO:0000256" key="4">
    <source>
        <dbReference type="ARBA" id="ARBA00022786"/>
    </source>
</evidence>
<dbReference type="Gene3D" id="3.10.110.10">
    <property type="entry name" value="Ubiquitin Conjugating Enzyme"/>
    <property type="match status" value="1"/>
</dbReference>
<dbReference type="SMART" id="SM00212">
    <property type="entry name" value="UBCc"/>
    <property type="match status" value="1"/>
</dbReference>
<dbReference type="InterPro" id="IPR050113">
    <property type="entry name" value="Ub_conjugating_enzyme"/>
</dbReference>
<feature type="non-terminal residue" evidence="9">
    <location>
        <position position="1"/>
    </location>
</feature>
<name>A0A8S4MVQ6_OWEFU</name>
<sequence length="153" mass="17244">NVISTMERRLQKELAALQKDPPVGVHIDADDIGKNLTEWNVNLDGAPGSLYEGEKYVLLFKFGNKYPFDSPQVMFTGSSIPVHPHVYSNGHICLSILTEDWSPALSVQAVCLSIVSMLSSCKEKKRPPDNMFYVKTCSKNPKKTKWWYHDDAV</sequence>
<dbReference type="EC" id="2.3.2.23" evidence="2"/>
<dbReference type="PROSITE" id="PS50127">
    <property type="entry name" value="UBC_2"/>
    <property type="match status" value="1"/>
</dbReference>
<dbReference type="FunFam" id="3.10.110.10:FF:000022">
    <property type="entry name" value="Ubiquitin-conjugating enzyme E2 W"/>
    <property type="match status" value="1"/>
</dbReference>
<feature type="domain" description="UBC core" evidence="8">
    <location>
        <begin position="5"/>
        <end position="153"/>
    </location>
</feature>
<evidence type="ECO:0000256" key="2">
    <source>
        <dbReference type="ARBA" id="ARBA00012486"/>
    </source>
</evidence>
<dbReference type="EC" id="2.3.2.25" evidence="6"/>
<dbReference type="EMBL" id="CAIIXF020000001">
    <property type="protein sequence ID" value="CAH1772690.1"/>
    <property type="molecule type" value="Genomic_DNA"/>
</dbReference>
<keyword evidence="10" id="KW-1185">Reference proteome</keyword>
<evidence type="ECO:0000256" key="5">
    <source>
        <dbReference type="ARBA" id="ARBA00035805"/>
    </source>
</evidence>
<comment type="caution">
    <text evidence="9">The sequence shown here is derived from an EMBL/GenBank/DDBJ whole genome shotgun (WGS) entry which is preliminary data.</text>
</comment>
<dbReference type="GO" id="GO:0061631">
    <property type="term" value="F:ubiquitin conjugating enzyme activity"/>
    <property type="evidence" value="ECO:0007669"/>
    <property type="project" value="UniProtKB-EC"/>
</dbReference>
<evidence type="ECO:0000313" key="10">
    <source>
        <dbReference type="Proteomes" id="UP000749559"/>
    </source>
</evidence>
<dbReference type="Proteomes" id="UP000749559">
    <property type="component" value="Unassembled WGS sequence"/>
</dbReference>
<evidence type="ECO:0000256" key="7">
    <source>
        <dbReference type="ARBA" id="ARBA00042168"/>
    </source>
</evidence>
<accession>A0A8S4MVQ6</accession>
<dbReference type="InterPro" id="IPR000608">
    <property type="entry name" value="UBC"/>
</dbReference>
<dbReference type="SUPFAM" id="SSF54495">
    <property type="entry name" value="UBC-like"/>
    <property type="match status" value="1"/>
</dbReference>
<evidence type="ECO:0000259" key="8">
    <source>
        <dbReference type="PROSITE" id="PS50127"/>
    </source>
</evidence>
<dbReference type="Pfam" id="PF00179">
    <property type="entry name" value="UQ_con"/>
    <property type="match status" value="1"/>
</dbReference>
<dbReference type="AlphaFoldDB" id="A0A8S4MVQ6"/>
<evidence type="ECO:0000256" key="1">
    <source>
        <dbReference type="ARBA" id="ARBA00000485"/>
    </source>
</evidence>
<dbReference type="PANTHER" id="PTHR24067">
    <property type="entry name" value="UBIQUITIN-CONJUGATING ENZYME E2"/>
    <property type="match status" value="1"/>
</dbReference>